<proteinExistence type="predicted"/>
<dbReference type="VEuPathDB" id="TriTrypDB:ADEAN_000325400"/>
<accession>A0A7G2C7S4</accession>
<evidence type="ECO:0000313" key="2">
    <source>
        <dbReference type="EMBL" id="CAD2215796.1"/>
    </source>
</evidence>
<feature type="region of interest" description="Disordered" evidence="1">
    <location>
        <begin position="237"/>
        <end position="264"/>
    </location>
</feature>
<keyword evidence="3" id="KW-1185">Reference proteome</keyword>
<protein>
    <submittedName>
        <fullName evidence="2">Uncharacterized protein</fullName>
    </submittedName>
</protein>
<name>A0A7G2C7S4_9TRYP</name>
<feature type="compositionally biased region" description="Basic and acidic residues" evidence="1">
    <location>
        <begin position="247"/>
        <end position="259"/>
    </location>
</feature>
<feature type="compositionally biased region" description="Polar residues" evidence="1">
    <location>
        <begin position="83"/>
        <end position="100"/>
    </location>
</feature>
<feature type="compositionally biased region" description="Polar residues" evidence="1">
    <location>
        <begin position="9"/>
        <end position="28"/>
    </location>
</feature>
<feature type="compositionally biased region" description="Low complexity" evidence="1">
    <location>
        <begin position="65"/>
        <end position="75"/>
    </location>
</feature>
<evidence type="ECO:0000313" key="3">
    <source>
        <dbReference type="Proteomes" id="UP000515908"/>
    </source>
</evidence>
<evidence type="ECO:0000256" key="1">
    <source>
        <dbReference type="SAM" id="MobiDB-lite"/>
    </source>
</evidence>
<feature type="region of interest" description="Disordered" evidence="1">
    <location>
        <begin position="277"/>
        <end position="303"/>
    </location>
</feature>
<dbReference type="Proteomes" id="UP000515908">
    <property type="component" value="Chromosome 05"/>
</dbReference>
<feature type="region of interest" description="Disordered" evidence="1">
    <location>
        <begin position="189"/>
        <end position="210"/>
    </location>
</feature>
<sequence length="334" mass="37810">MQSAKLDEQSMNLSVMSHSTEARSSSAKGTRRRSYSTPSLPLREPIPTRTSLLREQQNANKRRSSSQSSSRSRSGSVEKKARQQPSRNTVLRQRTPSPASGNKKKANPPGARAGLLRPNKKEEVVEPLWKKALQLTQSQLNQNINRTTQKSKPVHKEDRDVFLANQQQKFSRLEQLWEYHQGYTDKIKEDSMNSANHARPRSRSADREKKVRFIDPVISHSPSADLTDDADWSLHSNSIVSGKTRQPVKDSSNEMREVPQLKSQKGRTFLRTVNPNVVLNSSYPPKSDHSGLEDSVSPILMPPARSNFLKRQIEQYQQELQFSSATTSLSKSKQ</sequence>
<dbReference type="AlphaFoldDB" id="A0A7G2C7S4"/>
<gene>
    <name evidence="2" type="ORF">ADEAN_000325400</name>
</gene>
<dbReference type="EMBL" id="LR877149">
    <property type="protein sequence ID" value="CAD2215796.1"/>
    <property type="molecule type" value="Genomic_DNA"/>
</dbReference>
<organism evidence="2 3">
    <name type="scientific">Angomonas deanei</name>
    <dbReference type="NCBI Taxonomy" id="59799"/>
    <lineage>
        <taxon>Eukaryota</taxon>
        <taxon>Discoba</taxon>
        <taxon>Euglenozoa</taxon>
        <taxon>Kinetoplastea</taxon>
        <taxon>Metakinetoplastina</taxon>
        <taxon>Trypanosomatida</taxon>
        <taxon>Trypanosomatidae</taxon>
        <taxon>Strigomonadinae</taxon>
        <taxon>Angomonas</taxon>
    </lineage>
</organism>
<reference evidence="2 3" key="1">
    <citation type="submission" date="2020-08" db="EMBL/GenBank/DDBJ databases">
        <authorList>
            <person name="Newling K."/>
            <person name="Davey J."/>
            <person name="Forrester S."/>
        </authorList>
    </citation>
    <scope>NUCLEOTIDE SEQUENCE [LARGE SCALE GENOMIC DNA]</scope>
    <source>
        <strain evidence="3">Crithidia deanei Carvalho (ATCC PRA-265)</strain>
    </source>
</reference>
<feature type="region of interest" description="Disordered" evidence="1">
    <location>
        <begin position="1"/>
        <end position="118"/>
    </location>
</feature>
<feature type="compositionally biased region" description="Polar residues" evidence="1">
    <location>
        <begin position="48"/>
        <end position="59"/>
    </location>
</feature>